<gene>
    <name evidence="2" type="ORF">SMI01S_26400</name>
</gene>
<evidence type="ECO:0000313" key="2">
    <source>
        <dbReference type="EMBL" id="GEM69034.1"/>
    </source>
</evidence>
<organism evidence="2 3">
    <name type="scientific">Sphingobacterium mizutaii NBRC 14946 = DSM 11724</name>
    <dbReference type="NCBI Taxonomy" id="1220576"/>
    <lineage>
        <taxon>Bacteria</taxon>
        <taxon>Pseudomonadati</taxon>
        <taxon>Bacteroidota</taxon>
        <taxon>Sphingobacteriia</taxon>
        <taxon>Sphingobacteriales</taxon>
        <taxon>Sphingobacteriaceae</taxon>
        <taxon>Sphingobacterium</taxon>
    </lineage>
</organism>
<comment type="caution">
    <text evidence="2">The sequence shown here is derived from an EMBL/GenBank/DDBJ whole genome shotgun (WGS) entry which is preliminary data.</text>
</comment>
<feature type="transmembrane region" description="Helical" evidence="1">
    <location>
        <begin position="33"/>
        <end position="51"/>
    </location>
</feature>
<keyword evidence="1" id="KW-0812">Transmembrane</keyword>
<dbReference type="EMBL" id="BJXH01000028">
    <property type="protein sequence ID" value="GEM69034.1"/>
    <property type="molecule type" value="Genomic_DNA"/>
</dbReference>
<reference evidence="2 3" key="1">
    <citation type="submission" date="2019-07" db="EMBL/GenBank/DDBJ databases">
        <title>Whole genome shotgun sequence of Sphingobacterium mizutaii NBRC 14946.</title>
        <authorList>
            <person name="Hosoyama A."/>
            <person name="Uohara A."/>
            <person name="Ohji S."/>
            <person name="Ichikawa N."/>
        </authorList>
    </citation>
    <scope>NUCLEOTIDE SEQUENCE [LARGE SCALE GENOMIC DNA]</scope>
    <source>
        <strain evidence="2 3">NBRC 14946</strain>
    </source>
</reference>
<keyword evidence="1" id="KW-1133">Transmembrane helix</keyword>
<name>A0ABQ0W4Z9_9SPHI</name>
<keyword evidence="3" id="KW-1185">Reference proteome</keyword>
<evidence type="ECO:0000313" key="3">
    <source>
        <dbReference type="Proteomes" id="UP000321676"/>
    </source>
</evidence>
<sequence>MKSLRLILIIIMLSSFTAMMFFLFSENEVHKKYGYAAMLILVIGLVIVRQIDKRKSTNESE</sequence>
<accession>A0ABQ0W4Z9</accession>
<evidence type="ECO:0000256" key="1">
    <source>
        <dbReference type="SAM" id="Phobius"/>
    </source>
</evidence>
<feature type="transmembrane region" description="Helical" evidence="1">
    <location>
        <begin position="6"/>
        <end position="24"/>
    </location>
</feature>
<keyword evidence="1" id="KW-0472">Membrane</keyword>
<dbReference type="Proteomes" id="UP000321676">
    <property type="component" value="Unassembled WGS sequence"/>
</dbReference>
<protein>
    <submittedName>
        <fullName evidence="2">Uncharacterized protein</fullName>
    </submittedName>
</protein>
<proteinExistence type="predicted"/>